<dbReference type="EMBL" id="KN818292">
    <property type="protein sequence ID" value="KIL60849.1"/>
    <property type="molecule type" value="Genomic_DNA"/>
</dbReference>
<proteinExistence type="predicted"/>
<dbReference type="AlphaFoldDB" id="A0A0C2T2Y5"/>
<dbReference type="InParanoid" id="A0A0C2T2Y5"/>
<accession>A0A0C2T2Y5</accession>
<reference evidence="1 2" key="1">
    <citation type="submission" date="2014-04" db="EMBL/GenBank/DDBJ databases">
        <title>Evolutionary Origins and Diversification of the Mycorrhizal Mutualists.</title>
        <authorList>
            <consortium name="DOE Joint Genome Institute"/>
            <consortium name="Mycorrhizal Genomics Consortium"/>
            <person name="Kohler A."/>
            <person name="Kuo A."/>
            <person name="Nagy L.G."/>
            <person name="Floudas D."/>
            <person name="Copeland A."/>
            <person name="Barry K.W."/>
            <person name="Cichocki N."/>
            <person name="Veneault-Fourrey C."/>
            <person name="LaButti K."/>
            <person name="Lindquist E.A."/>
            <person name="Lipzen A."/>
            <person name="Lundell T."/>
            <person name="Morin E."/>
            <person name="Murat C."/>
            <person name="Riley R."/>
            <person name="Ohm R."/>
            <person name="Sun H."/>
            <person name="Tunlid A."/>
            <person name="Henrissat B."/>
            <person name="Grigoriev I.V."/>
            <person name="Hibbett D.S."/>
            <person name="Martin F."/>
        </authorList>
    </citation>
    <scope>NUCLEOTIDE SEQUENCE [LARGE SCALE GENOMIC DNA]</scope>
    <source>
        <strain evidence="1 2">Koide BX008</strain>
    </source>
</reference>
<evidence type="ECO:0000313" key="2">
    <source>
        <dbReference type="Proteomes" id="UP000054549"/>
    </source>
</evidence>
<gene>
    <name evidence="1" type="ORF">M378DRAFT_905057</name>
</gene>
<protein>
    <submittedName>
        <fullName evidence="1">Uncharacterized protein</fullName>
    </submittedName>
</protein>
<dbReference type="HOGENOM" id="CLU_1948309_0_0_1"/>
<dbReference type="Proteomes" id="UP000054549">
    <property type="component" value="Unassembled WGS sequence"/>
</dbReference>
<organism evidence="1 2">
    <name type="scientific">Amanita muscaria (strain Koide BX008)</name>
    <dbReference type="NCBI Taxonomy" id="946122"/>
    <lineage>
        <taxon>Eukaryota</taxon>
        <taxon>Fungi</taxon>
        <taxon>Dikarya</taxon>
        <taxon>Basidiomycota</taxon>
        <taxon>Agaricomycotina</taxon>
        <taxon>Agaricomycetes</taxon>
        <taxon>Agaricomycetidae</taxon>
        <taxon>Agaricales</taxon>
        <taxon>Pluteineae</taxon>
        <taxon>Amanitaceae</taxon>
        <taxon>Amanita</taxon>
    </lineage>
</organism>
<sequence>MYTHTYIITYPRSCDPSISTTQLFLSRQRLSERSWRWKLSAKLTHLLLLSTDGTTFDILDLTLHLGRCSCASIKGSSLSPLAENHQRCGPSFGYELLKTMSTDTHARSSGREKSFLDHKRALTCSELPA</sequence>
<name>A0A0C2T2Y5_AMAMK</name>
<evidence type="ECO:0000313" key="1">
    <source>
        <dbReference type="EMBL" id="KIL60849.1"/>
    </source>
</evidence>
<keyword evidence="2" id="KW-1185">Reference proteome</keyword>